<organism evidence="1 2">
    <name type="scientific">Segatella copri</name>
    <dbReference type="NCBI Taxonomy" id="165179"/>
    <lineage>
        <taxon>Bacteria</taxon>
        <taxon>Pseudomonadati</taxon>
        <taxon>Bacteroidota</taxon>
        <taxon>Bacteroidia</taxon>
        <taxon>Bacteroidales</taxon>
        <taxon>Prevotellaceae</taxon>
        <taxon>Segatella</taxon>
    </lineage>
</organism>
<evidence type="ECO:0000313" key="2">
    <source>
        <dbReference type="Proteomes" id="UP000284548"/>
    </source>
</evidence>
<dbReference type="Proteomes" id="UP000284548">
    <property type="component" value="Unassembled WGS sequence"/>
</dbReference>
<dbReference type="RefSeq" id="WP_118253044.1">
    <property type="nucleotide sequence ID" value="NZ_JBALJY010000054.1"/>
</dbReference>
<comment type="caution">
    <text evidence="1">The sequence shown here is derived from an EMBL/GenBank/DDBJ whole genome shotgun (WGS) entry which is preliminary data.</text>
</comment>
<protein>
    <submittedName>
        <fullName evidence="1">Uncharacterized protein</fullName>
    </submittedName>
</protein>
<gene>
    <name evidence="1" type="ORF">DW192_00380</name>
</gene>
<accession>A0A3R6EH33</accession>
<evidence type="ECO:0000313" key="1">
    <source>
        <dbReference type="EMBL" id="RHH85222.1"/>
    </source>
</evidence>
<dbReference type="AlphaFoldDB" id="A0A3R6EH33"/>
<sequence length="133" mass="15406">MNRKEAAELSPFIKAFGEGRIIEFSSITDVSKAWREVTDFPIGMIKNFKFRIKPAPKYRPFANAEECWAEMLKHQPFGVVKDKYFANYQTHRAFTCLVTNGCHFRGYEDETFESSFKNLLFADGTPFGIKVEE</sequence>
<proteinExistence type="predicted"/>
<dbReference type="EMBL" id="QRKB01000001">
    <property type="protein sequence ID" value="RHH85222.1"/>
    <property type="molecule type" value="Genomic_DNA"/>
</dbReference>
<name>A0A3R6EH33_9BACT</name>
<reference evidence="1 2" key="1">
    <citation type="submission" date="2018-08" db="EMBL/GenBank/DDBJ databases">
        <title>A genome reference for cultivated species of the human gut microbiota.</title>
        <authorList>
            <person name="Zou Y."/>
            <person name="Xue W."/>
            <person name="Luo G."/>
        </authorList>
    </citation>
    <scope>NUCLEOTIDE SEQUENCE [LARGE SCALE GENOMIC DNA]</scope>
    <source>
        <strain evidence="1 2">AM16-54</strain>
    </source>
</reference>